<dbReference type="EMBL" id="JAGUCO010000005">
    <property type="protein sequence ID" value="MBS2098644.1"/>
    <property type="molecule type" value="Genomic_DNA"/>
</dbReference>
<dbReference type="Proteomes" id="UP000708576">
    <property type="component" value="Unassembled WGS sequence"/>
</dbReference>
<reference evidence="2 3" key="1">
    <citation type="journal article" date="2015" name="Int. J. Syst. Evol. Microbiol.">
        <title>Carboxylicivirga linearis sp. nov., isolated from a sea cucumber culture pond.</title>
        <authorList>
            <person name="Wang F.Q."/>
            <person name="Zhou Y.X."/>
            <person name="Lin X.Z."/>
            <person name="Chen G.J."/>
            <person name="Du Z.J."/>
        </authorList>
    </citation>
    <scope>NUCLEOTIDE SEQUENCE [LARGE SCALE GENOMIC DNA]</scope>
    <source>
        <strain evidence="2 3">FB218</strain>
    </source>
</reference>
<gene>
    <name evidence="2" type="ORF">KEM10_10170</name>
</gene>
<dbReference type="SUPFAM" id="SSF140683">
    <property type="entry name" value="SP0561-like"/>
    <property type="match status" value="1"/>
</dbReference>
<dbReference type="RefSeq" id="WP_212215875.1">
    <property type="nucleotide sequence ID" value="NZ_JAGUCO010000005.1"/>
</dbReference>
<proteinExistence type="predicted"/>
<dbReference type="PANTHER" id="PTHR30006">
    <property type="entry name" value="THIAMINE-BINDING PERIPLASMIC PROTEIN-RELATED"/>
    <property type="match status" value="1"/>
</dbReference>
<sequence length="398" mass="46041">MISGNENLLYIAEAYPQLISEFEKQGLGNYFKSENLNKIGKFIKLNTVLSSHKINPVLFIESLNKQLENQTDQNVLVETDLGSLDFSAMLPCGLRNPFKEYCESYFASYPTLFSELKMLIEGNVNHELSYYPLLDSIEDVDELPDVIMASDINNFFHKPFVERFIEKGAFEAYQPYHLNPYLEKVEYSDPLGYYTMFTANMLVMVVDKKQLGDRKMPERWSDLLAPEFENSIIMRGEDDFFCNAVLLPFYKDHGMEAIGKLAKNIRKGMHPAEMVKAANKKDGGEAAVYIMPWFFSKRLKNDEVEVVWPTDGAIASPVFLLVKKGKAEEKDALLNFLMSKETGELLRDRFFPSTHPDCNNNHLHDEVKWLGWDFLRNHDVGKLKEDIRENFMQVWNKK</sequence>
<dbReference type="Pfam" id="PF13343">
    <property type="entry name" value="SBP_bac_6"/>
    <property type="match status" value="1"/>
</dbReference>
<keyword evidence="1" id="KW-0732">Signal</keyword>
<keyword evidence="3" id="KW-1185">Reference proteome</keyword>
<accession>A0ABS5JUX0</accession>
<evidence type="ECO:0000313" key="2">
    <source>
        <dbReference type="EMBL" id="MBS2098644.1"/>
    </source>
</evidence>
<dbReference type="SUPFAM" id="SSF53850">
    <property type="entry name" value="Periplasmic binding protein-like II"/>
    <property type="match status" value="1"/>
</dbReference>
<comment type="caution">
    <text evidence="2">The sequence shown here is derived from an EMBL/GenBank/DDBJ whole genome shotgun (WGS) entry which is preliminary data.</text>
</comment>
<dbReference type="InterPro" id="IPR038062">
    <property type="entry name" value="ScdA-like_N_sf"/>
</dbReference>
<protein>
    <submittedName>
        <fullName evidence="2">ABC transporter substrate-binding protein</fullName>
    </submittedName>
</protein>
<evidence type="ECO:0000313" key="3">
    <source>
        <dbReference type="Proteomes" id="UP000708576"/>
    </source>
</evidence>
<organism evidence="2 3">
    <name type="scientific">Carboxylicivirga linearis</name>
    <dbReference type="NCBI Taxonomy" id="1628157"/>
    <lineage>
        <taxon>Bacteria</taxon>
        <taxon>Pseudomonadati</taxon>
        <taxon>Bacteroidota</taxon>
        <taxon>Bacteroidia</taxon>
        <taxon>Marinilabiliales</taxon>
        <taxon>Marinilabiliaceae</taxon>
        <taxon>Carboxylicivirga</taxon>
    </lineage>
</organism>
<dbReference type="PANTHER" id="PTHR30006:SF2">
    <property type="entry name" value="ABC TRANSPORTER SUBSTRATE-BINDING PROTEIN"/>
    <property type="match status" value="1"/>
</dbReference>
<dbReference type="Gene3D" id="3.40.190.10">
    <property type="entry name" value="Periplasmic binding protein-like II"/>
    <property type="match status" value="2"/>
</dbReference>
<evidence type="ECO:0000256" key="1">
    <source>
        <dbReference type="ARBA" id="ARBA00022729"/>
    </source>
</evidence>
<name>A0ABS5JUX0_9BACT</name>